<dbReference type="InterPro" id="IPR012677">
    <property type="entry name" value="Nucleotide-bd_a/b_plait_sf"/>
</dbReference>
<dbReference type="PROSITE" id="PS50102">
    <property type="entry name" value="RRM"/>
    <property type="match status" value="1"/>
</dbReference>
<dbReference type="Gene3D" id="3.40.50.150">
    <property type="entry name" value="Vaccinia Virus protein VP39"/>
    <property type="match status" value="1"/>
</dbReference>
<dbReference type="EMBL" id="HBUF01151368">
    <property type="protein sequence ID" value="CAG6648358.1"/>
    <property type="molecule type" value="Transcribed_RNA"/>
</dbReference>
<dbReference type="SUPFAM" id="SSF53335">
    <property type="entry name" value="S-adenosyl-L-methionine-dependent methyltransferases"/>
    <property type="match status" value="1"/>
</dbReference>
<dbReference type="SUPFAM" id="SSF54928">
    <property type="entry name" value="RNA-binding domain, RBD"/>
    <property type="match status" value="1"/>
</dbReference>
<feature type="binding site" evidence="8">
    <location>
        <position position="446"/>
    </location>
    <ligand>
        <name>S-adenosyl-L-methionine</name>
        <dbReference type="ChEBI" id="CHEBI:59789"/>
    </ligand>
</feature>
<comment type="caution">
    <text evidence="8">Lacks conserved residue(s) required for the propagation of feature annotation.</text>
</comment>
<dbReference type="InterPro" id="IPR045850">
    <property type="entry name" value="TRM2_met"/>
</dbReference>
<feature type="active site" description="Nucleophile" evidence="8">
    <location>
        <position position="572"/>
    </location>
</feature>
<evidence type="ECO:0000256" key="6">
    <source>
        <dbReference type="ARBA" id="ARBA00047278"/>
    </source>
</evidence>
<evidence type="ECO:0000256" key="8">
    <source>
        <dbReference type="PROSITE-ProRule" id="PRU01024"/>
    </source>
</evidence>
<evidence type="ECO:0000256" key="2">
    <source>
        <dbReference type="ARBA" id="ARBA00022679"/>
    </source>
</evidence>
<evidence type="ECO:0000256" key="9">
    <source>
        <dbReference type="PROSITE-ProRule" id="PRU10015"/>
    </source>
</evidence>
<evidence type="ECO:0000256" key="10">
    <source>
        <dbReference type="SAM" id="MobiDB-lite"/>
    </source>
</evidence>
<evidence type="ECO:0000256" key="1">
    <source>
        <dbReference type="ARBA" id="ARBA00022603"/>
    </source>
</evidence>
<dbReference type="InterPro" id="IPR029063">
    <property type="entry name" value="SAM-dependent_MTases_sf"/>
</dbReference>
<accession>A0A8D8TUJ6</accession>
<comment type="similarity">
    <text evidence="8">Belongs to the class I-like SAM-binding methyltransferase superfamily. RNA M5U methyltransferase family.</text>
</comment>
<dbReference type="Pfam" id="PF05958">
    <property type="entry name" value="tRNA_U5-meth_tr"/>
    <property type="match status" value="1"/>
</dbReference>
<dbReference type="InterPro" id="IPR010280">
    <property type="entry name" value="U5_MeTrfase_fam"/>
</dbReference>
<evidence type="ECO:0000256" key="7">
    <source>
        <dbReference type="PROSITE-ProRule" id="PRU00176"/>
    </source>
</evidence>
<feature type="binding site" evidence="8">
    <location>
        <position position="545"/>
    </location>
    <ligand>
        <name>S-adenosyl-L-methionine</name>
        <dbReference type="ChEBI" id="CHEBI:59789"/>
    </ligand>
</feature>
<evidence type="ECO:0000256" key="5">
    <source>
        <dbReference type="ARBA" id="ARBA00033763"/>
    </source>
</evidence>
<dbReference type="Gene3D" id="2.40.50.1070">
    <property type="match status" value="1"/>
</dbReference>
<dbReference type="PANTHER" id="PTHR45904">
    <property type="entry name" value="TRNA (URACIL-5-)-METHYLTRANSFERASE"/>
    <property type="match status" value="1"/>
</dbReference>
<sequence>MADTSSPVEEGGATHGGGDLKRKLDETLTPGEREGNELGEKKIKEEEEKVESGGDGGGEGAKQQSEEKEKGDDACFAYSKRGDFTSEVFKIIVKGLPAFFGIGEVRKHFEVFLNVRVCKVIPVNRNPHRSRSKPGGVFVTFYDEATRQMALEKLNGYRYKGQVLTAVKANAMPDPFMVKMSREKSAEELKLQEETCTEEKLKDITIPLWKMTYDEQLEFKMTEIKQQINEMVAGIERNAPNLRSWFAAQRAKNDGLPVILEPIRRCEKPEGYRNKCEFSPGLHPQTKEKTFGFRFGKYSEGSVYVGSVHNLVQVPDRMKTMVRLFEEYVRESRYDIFDVVTQRGYWKLIMCRYAETEDELMVKIGFDPQDLKSEELDQVRAELKDYFENSEKGKSARATSVFFHLMPRRLPPGGTNPTVELLSGKPTISQRMFNLTFDISPGAFFQVNTAACHTLYDTVADLASLTSDTTLLDICSGVGTIGLCLASRCGEVIGVESSEDAVSDAALNARRNNIENATFHCGRAEHITSALLNKATHSNIVAVLDPPRAGIHHRLAATMRNSNLDRIVYLACDTKSVMQGFNGLTYAASKKFAKSPFVPVRIVPVDMFPYTKQVEWVILMQRFETLLTDY</sequence>
<feature type="binding site" evidence="8">
    <location>
        <position position="496"/>
    </location>
    <ligand>
        <name>S-adenosyl-L-methionine</name>
        <dbReference type="ChEBI" id="CHEBI:59789"/>
    </ligand>
</feature>
<feature type="compositionally biased region" description="Basic and acidic residues" evidence="10">
    <location>
        <begin position="18"/>
        <end position="52"/>
    </location>
</feature>
<name>A0A8D8TUJ6_9HEMI</name>
<evidence type="ECO:0000256" key="4">
    <source>
        <dbReference type="ARBA" id="ARBA00022884"/>
    </source>
</evidence>
<dbReference type="GO" id="GO:0030697">
    <property type="term" value="F:tRNA (uracil(54)-C5)-methyltransferase activity, S-adenosyl methionine-dependent"/>
    <property type="evidence" value="ECO:0007669"/>
    <property type="project" value="UniProtKB-EC"/>
</dbReference>
<feature type="region of interest" description="Disordered" evidence="10">
    <location>
        <begin position="1"/>
        <end position="71"/>
    </location>
</feature>
<dbReference type="InterPro" id="IPR000504">
    <property type="entry name" value="RRM_dom"/>
</dbReference>
<dbReference type="GO" id="GO:0003723">
    <property type="term" value="F:RNA binding"/>
    <property type="evidence" value="ECO:0007669"/>
    <property type="project" value="UniProtKB-UniRule"/>
</dbReference>
<proteinExistence type="inferred from homology"/>
<keyword evidence="4 7" id="KW-0694">RNA-binding</keyword>
<evidence type="ECO:0000256" key="3">
    <source>
        <dbReference type="ARBA" id="ARBA00022691"/>
    </source>
</evidence>
<evidence type="ECO:0000259" key="11">
    <source>
        <dbReference type="PROSITE" id="PS50102"/>
    </source>
</evidence>
<dbReference type="GO" id="GO:0006396">
    <property type="term" value="P:RNA processing"/>
    <property type="evidence" value="ECO:0007669"/>
    <property type="project" value="InterPro"/>
</dbReference>
<organism evidence="12">
    <name type="scientific">Cacopsylla melanoneura</name>
    <dbReference type="NCBI Taxonomy" id="428564"/>
    <lineage>
        <taxon>Eukaryota</taxon>
        <taxon>Metazoa</taxon>
        <taxon>Ecdysozoa</taxon>
        <taxon>Arthropoda</taxon>
        <taxon>Hexapoda</taxon>
        <taxon>Insecta</taxon>
        <taxon>Pterygota</taxon>
        <taxon>Neoptera</taxon>
        <taxon>Paraneoptera</taxon>
        <taxon>Hemiptera</taxon>
        <taxon>Sternorrhyncha</taxon>
        <taxon>Psylloidea</taxon>
        <taxon>Psyllidae</taxon>
        <taxon>Psyllinae</taxon>
        <taxon>Cacopsylla</taxon>
    </lineage>
</organism>
<comment type="catalytic activity">
    <reaction evidence="6">
        <text>uridine(54) in tRNA + S-adenosyl-L-methionine = 5-methyluridine(54) in tRNA + S-adenosyl-L-homocysteine + H(+)</text>
        <dbReference type="Rhea" id="RHEA:42712"/>
        <dbReference type="Rhea" id="RHEA-COMP:10167"/>
        <dbReference type="Rhea" id="RHEA-COMP:10193"/>
        <dbReference type="ChEBI" id="CHEBI:15378"/>
        <dbReference type="ChEBI" id="CHEBI:57856"/>
        <dbReference type="ChEBI" id="CHEBI:59789"/>
        <dbReference type="ChEBI" id="CHEBI:65315"/>
        <dbReference type="ChEBI" id="CHEBI:74447"/>
        <dbReference type="EC" id="2.1.1.35"/>
    </reaction>
    <physiologicalReaction direction="left-to-right" evidence="6">
        <dbReference type="Rhea" id="RHEA:42713"/>
    </physiologicalReaction>
</comment>
<feature type="domain" description="RRM" evidence="11">
    <location>
        <begin position="89"/>
        <end position="171"/>
    </location>
</feature>
<keyword evidence="3 8" id="KW-0949">S-adenosyl-L-methionine</keyword>
<dbReference type="PROSITE" id="PS51687">
    <property type="entry name" value="SAM_MT_RNA_M5U"/>
    <property type="match status" value="1"/>
</dbReference>
<keyword evidence="1 8" id="KW-0489">Methyltransferase</keyword>
<dbReference type="PANTHER" id="PTHR45904:SF2">
    <property type="entry name" value="TRNA (URACIL-5-)-METHYLTRANSFERASE HOMOLOG A"/>
    <property type="match status" value="1"/>
</dbReference>
<dbReference type="GO" id="GO:0032259">
    <property type="term" value="P:methylation"/>
    <property type="evidence" value="ECO:0007669"/>
    <property type="project" value="UniProtKB-KW"/>
</dbReference>
<dbReference type="InterPro" id="IPR035979">
    <property type="entry name" value="RBD_domain_sf"/>
</dbReference>
<dbReference type="SMART" id="SM00360">
    <property type="entry name" value="RRM"/>
    <property type="match status" value="1"/>
</dbReference>
<dbReference type="AlphaFoldDB" id="A0A8D8TUJ6"/>
<feature type="active site" evidence="9">
    <location>
        <position position="572"/>
    </location>
</feature>
<evidence type="ECO:0000313" key="12">
    <source>
        <dbReference type="EMBL" id="CAG6691706.1"/>
    </source>
</evidence>
<dbReference type="InterPro" id="IPR030390">
    <property type="entry name" value="MeTrfase_TrmA_AS"/>
</dbReference>
<reference evidence="12" key="1">
    <citation type="submission" date="2021-05" db="EMBL/GenBank/DDBJ databases">
        <authorList>
            <person name="Alioto T."/>
            <person name="Alioto T."/>
            <person name="Gomez Garrido J."/>
        </authorList>
    </citation>
    <scope>NUCLEOTIDE SEQUENCE</scope>
</reference>
<dbReference type="CDD" id="cd02440">
    <property type="entry name" value="AdoMet_MTases"/>
    <property type="match status" value="1"/>
</dbReference>
<keyword evidence="2 8" id="KW-0808">Transferase</keyword>
<dbReference type="Gene3D" id="3.30.70.330">
    <property type="match status" value="1"/>
</dbReference>
<protein>
    <recommendedName>
        <fullName evidence="5">tRNA (uracil(54)-C(5))-methyltransferase</fullName>
        <ecNumber evidence="5">2.1.1.35</ecNumber>
    </recommendedName>
</protein>
<dbReference type="EMBL" id="HBUF01304256">
    <property type="protein sequence ID" value="CAG6691706.1"/>
    <property type="molecule type" value="Transcribed_RNA"/>
</dbReference>
<dbReference type="EC" id="2.1.1.35" evidence="5"/>
<dbReference type="PROSITE" id="PS01230">
    <property type="entry name" value="TRMA_1"/>
    <property type="match status" value="1"/>
</dbReference>